<evidence type="ECO:0000256" key="16">
    <source>
        <dbReference type="ARBA" id="ARBA00078095"/>
    </source>
</evidence>
<sequence length="742" mass="84230">LDVSMEMWNFFYTCLVSLWLHRFYIYSAVAFGISIWIVIQFTTTKTKKTVTEHGEKSNGNPASSEGIEDKLVNGYATLQAKEVYVAGVKIFYGSQTGTAKRFAKGLAEAVISLNLPVEVISMGDYDPDDCLSEEVATGGNVCVFLVATYTDGQPTESAAWFCKWLEEAANDFRFGKTYLKGLRYAVFGLGNSVYVDHYNTVGRNIDRWLWMLSASRIMTRAEGDCNVAQSKHGSIEADFEAWKAKFLSRLQALCRGEKKPCSGKCKKGKCKSPGKQSKESSDHEHGASEYENTEAEELFETSSEEEADAEEAGGTNSVIDVEDLGNIMSRIKKAKRERELEEGDVATSLTRENTGRKEESEKREMITPALREALTKQGYKLIGSHSGVKLCRWTKSMLRGRGGCYKHTFYGIESHRCMEATPSLACANKCVFCWRHHTNPVGTEWRWKMDQPEMILQEAIENHQNMIKQFKGVSGVKADRFEEAMTAKHCALSLVGEPIMYPEINRFVKLLHRHSISSFLVTNAQFPDEIRNLEPVTQLYVSVDASTKESLKRIDRPLFKDFWQRFLDSLKALSEKQQRTVYRLTLVKAWNVDELKAYADLISLGKPDFIEVKGVTYCGESSASNLTMANVPWHEEVVRFVQELADLIPDYEIACEHEHSNCLLIAHKKFKINGEWCTWINYDRFQELVQEHERSSGSKTFTAADYAARTPHWALFGSRERGFDPLDIRYQRKNKARDISGC</sequence>
<protein>
    <recommendedName>
        <fullName evidence="5">S-adenosyl-L-methionine-dependent tRNA 4-demethylwyosine synthase TYW1</fullName>
        <ecNumber evidence="4">4.1.3.44</ecNumber>
    </recommendedName>
    <alternativeName>
        <fullName evidence="18">Radical S-adenosyl methionine and flavodoxin domain-containing protein 1</fullName>
    </alternativeName>
    <alternativeName>
        <fullName evidence="16">tRNA wybutosine-synthesizing protein 1 homolog</fullName>
    </alternativeName>
    <alternativeName>
        <fullName evidence="17">tRNA-yW-synthesizing protein</fullName>
    </alternativeName>
</protein>
<dbReference type="PROSITE" id="PS50902">
    <property type="entry name" value="FLAVODOXIN_LIKE"/>
    <property type="match status" value="1"/>
</dbReference>
<keyword evidence="10" id="KW-0547">Nucleotide-binding</keyword>
<evidence type="ECO:0000256" key="10">
    <source>
        <dbReference type="ARBA" id="ARBA00022741"/>
    </source>
</evidence>
<feature type="transmembrane region" description="Helical" evidence="20">
    <location>
        <begin position="20"/>
        <end position="39"/>
    </location>
</feature>
<evidence type="ECO:0000256" key="18">
    <source>
        <dbReference type="ARBA" id="ARBA00082357"/>
    </source>
</evidence>
<evidence type="ECO:0000256" key="20">
    <source>
        <dbReference type="SAM" id="Phobius"/>
    </source>
</evidence>
<dbReference type="SUPFAM" id="SSF52218">
    <property type="entry name" value="Flavoproteins"/>
    <property type="match status" value="1"/>
</dbReference>
<dbReference type="PROSITE" id="PS51918">
    <property type="entry name" value="RADICAL_SAM"/>
    <property type="match status" value="1"/>
</dbReference>
<dbReference type="InterPro" id="IPR034556">
    <property type="entry name" value="tRNA_wybutosine-synthase"/>
</dbReference>
<feature type="domain" description="Flavodoxin-like" evidence="21">
    <location>
        <begin position="88"/>
        <end position="247"/>
    </location>
</feature>
<dbReference type="SFLD" id="SFLDS00029">
    <property type="entry name" value="Radical_SAM"/>
    <property type="match status" value="1"/>
</dbReference>
<dbReference type="PANTHER" id="PTHR13930">
    <property type="entry name" value="S-ADENOSYL-L-METHIONINE-DEPENDENT TRNA 4-DEMETHYLWYOSINE SYNTHASE"/>
    <property type="match status" value="1"/>
</dbReference>
<accession>A0A7L3JMR6</accession>
<dbReference type="Pfam" id="PF00258">
    <property type="entry name" value="Flavodoxin_1"/>
    <property type="match status" value="1"/>
</dbReference>
<dbReference type="Pfam" id="PF04055">
    <property type="entry name" value="Radical_SAM"/>
    <property type="match status" value="1"/>
</dbReference>
<organism evidence="23 24">
    <name type="scientific">Thalassarche chlororhynchos</name>
    <name type="common">Atlantic yellow-nosed albatross</name>
    <name type="synonym">Diomedea chlororhynchos</name>
    <dbReference type="NCBI Taxonomy" id="54017"/>
    <lineage>
        <taxon>Eukaryota</taxon>
        <taxon>Metazoa</taxon>
        <taxon>Chordata</taxon>
        <taxon>Craniata</taxon>
        <taxon>Vertebrata</taxon>
        <taxon>Euteleostomi</taxon>
        <taxon>Archelosauria</taxon>
        <taxon>Archosauria</taxon>
        <taxon>Dinosauria</taxon>
        <taxon>Saurischia</taxon>
        <taxon>Theropoda</taxon>
        <taxon>Coelurosauria</taxon>
        <taxon>Aves</taxon>
        <taxon>Neognathae</taxon>
        <taxon>Neoaves</taxon>
        <taxon>Aequornithes</taxon>
        <taxon>Procellariiformes</taxon>
        <taxon>Diomedeidae</taxon>
        <taxon>Thalassarche</taxon>
    </lineage>
</organism>
<dbReference type="InterPro" id="IPR013917">
    <property type="entry name" value="tRNA_wybutosine-synth"/>
</dbReference>
<dbReference type="PRINTS" id="PR00369">
    <property type="entry name" value="FLAVODOXIN"/>
</dbReference>
<evidence type="ECO:0000256" key="4">
    <source>
        <dbReference type="ARBA" id="ARBA00012821"/>
    </source>
</evidence>
<dbReference type="InterPro" id="IPR058240">
    <property type="entry name" value="rSAM_sf"/>
</dbReference>
<evidence type="ECO:0000256" key="5">
    <source>
        <dbReference type="ARBA" id="ARBA00017596"/>
    </source>
</evidence>
<evidence type="ECO:0000259" key="22">
    <source>
        <dbReference type="PROSITE" id="PS51918"/>
    </source>
</evidence>
<dbReference type="Proteomes" id="UP000556761">
    <property type="component" value="Unassembled WGS sequence"/>
</dbReference>
<dbReference type="SFLD" id="SFLDG01071">
    <property type="entry name" value="tRNA_wybutosine-synthesizing"/>
    <property type="match status" value="1"/>
</dbReference>
<dbReference type="Gene3D" id="3.40.50.360">
    <property type="match status" value="1"/>
</dbReference>
<comment type="caution">
    <text evidence="23">The sequence shown here is derived from an EMBL/GenBank/DDBJ whole genome shotgun (WGS) entry which is preliminary data.</text>
</comment>
<evidence type="ECO:0000256" key="9">
    <source>
        <dbReference type="ARBA" id="ARBA00022723"/>
    </source>
</evidence>
<evidence type="ECO:0000256" key="14">
    <source>
        <dbReference type="ARBA" id="ARBA00025368"/>
    </source>
</evidence>
<dbReference type="GO" id="GO:0010181">
    <property type="term" value="F:FMN binding"/>
    <property type="evidence" value="ECO:0007669"/>
    <property type="project" value="InterPro"/>
</dbReference>
<keyword evidence="9" id="KW-0479">Metal-binding</keyword>
<dbReference type="UniPathway" id="UPA00375"/>
<keyword evidence="20" id="KW-0812">Transmembrane</keyword>
<dbReference type="InterPro" id="IPR029039">
    <property type="entry name" value="Flavoprotein-like_sf"/>
</dbReference>
<dbReference type="CDD" id="cd01335">
    <property type="entry name" value="Radical_SAM"/>
    <property type="match status" value="1"/>
</dbReference>
<evidence type="ECO:0000256" key="15">
    <source>
        <dbReference type="ARBA" id="ARBA00049466"/>
    </source>
</evidence>
<feature type="non-terminal residue" evidence="23">
    <location>
        <position position="1"/>
    </location>
</feature>
<evidence type="ECO:0000259" key="21">
    <source>
        <dbReference type="PROSITE" id="PS50902"/>
    </source>
</evidence>
<evidence type="ECO:0000256" key="11">
    <source>
        <dbReference type="ARBA" id="ARBA00023004"/>
    </source>
</evidence>
<comment type="function">
    <text evidence="14">Probable component of the wybutosine biosynthesis pathway. Wybutosine is a hyper modified guanosine with a tricyclic base found at the 3'-position adjacent to the anticodon of eukaryotic phenylalanine tRNA. Catalyzes the condensation of N-methylguanine with 2 carbon atoms from pyruvate to form the tricyclic 4-demethylwyosine, an intermediate in wybutosine biosynthesis.</text>
</comment>
<evidence type="ECO:0000313" key="23">
    <source>
        <dbReference type="EMBL" id="NXU30909.1"/>
    </source>
</evidence>
<keyword evidence="20" id="KW-0472">Membrane</keyword>
<dbReference type="SFLD" id="SFLDF00284">
    <property type="entry name" value="tRNA_wybutosine-synthesizing"/>
    <property type="match status" value="1"/>
</dbReference>
<feature type="region of interest" description="Disordered" evidence="19">
    <location>
        <begin position="258"/>
        <end position="320"/>
    </location>
</feature>
<dbReference type="Gene3D" id="3.20.20.70">
    <property type="entry name" value="Aldolase class I"/>
    <property type="match status" value="1"/>
</dbReference>
<evidence type="ECO:0000256" key="19">
    <source>
        <dbReference type="SAM" id="MobiDB-lite"/>
    </source>
</evidence>
<evidence type="ECO:0000256" key="3">
    <source>
        <dbReference type="ARBA" id="ARBA00010115"/>
    </source>
</evidence>
<name>A0A7L3JMR6_THACH</name>
<keyword evidence="20" id="KW-1133">Transmembrane helix</keyword>
<keyword evidence="6" id="KW-0004">4Fe-4S</keyword>
<dbReference type="AlphaFoldDB" id="A0A7L3JMR6"/>
<keyword evidence="8" id="KW-0819">tRNA processing</keyword>
<dbReference type="EMBL" id="VZTW01050450">
    <property type="protein sequence ID" value="NXU30909.1"/>
    <property type="molecule type" value="Genomic_DNA"/>
</dbReference>
<evidence type="ECO:0000313" key="24">
    <source>
        <dbReference type="Proteomes" id="UP000556761"/>
    </source>
</evidence>
<gene>
    <name evidence="23" type="primary">Tyw1</name>
    <name evidence="23" type="ORF">THACHL_R03604</name>
</gene>
<evidence type="ECO:0000256" key="8">
    <source>
        <dbReference type="ARBA" id="ARBA00022694"/>
    </source>
</evidence>
<comment type="pathway">
    <text evidence="2">tRNA modification; wybutosine-tRNA(Phe) biosynthesis.</text>
</comment>
<keyword evidence="7" id="KW-0949">S-adenosyl-L-methionine</keyword>
<dbReference type="EC" id="4.1.3.44" evidence="4"/>
<evidence type="ECO:0000256" key="1">
    <source>
        <dbReference type="ARBA" id="ARBA00001966"/>
    </source>
</evidence>
<feature type="compositionally biased region" description="Acidic residues" evidence="19">
    <location>
        <begin position="291"/>
        <end position="311"/>
    </location>
</feature>
<dbReference type="PANTHER" id="PTHR13930:SF0">
    <property type="entry name" value="S-ADENOSYL-L-METHIONINE-DEPENDENT TRNA 4-DEMETHYLWYOSINE SYNTHASE TYW1-RELATED"/>
    <property type="match status" value="1"/>
</dbReference>
<keyword evidence="12" id="KW-0411">Iron-sulfur</keyword>
<evidence type="ECO:0000256" key="6">
    <source>
        <dbReference type="ARBA" id="ARBA00022485"/>
    </source>
</evidence>
<keyword evidence="11" id="KW-0408">Iron</keyword>
<evidence type="ECO:0000256" key="2">
    <source>
        <dbReference type="ARBA" id="ARBA00004797"/>
    </source>
</evidence>
<evidence type="ECO:0000256" key="13">
    <source>
        <dbReference type="ARBA" id="ARBA00023239"/>
    </source>
</evidence>
<evidence type="ECO:0000256" key="7">
    <source>
        <dbReference type="ARBA" id="ARBA00022691"/>
    </source>
</evidence>
<proteinExistence type="inferred from homology"/>
<dbReference type="OrthoDB" id="271553at2759"/>
<feature type="domain" description="Radical SAM core" evidence="22">
    <location>
        <begin position="410"/>
        <end position="654"/>
    </location>
</feature>
<evidence type="ECO:0000256" key="12">
    <source>
        <dbReference type="ARBA" id="ARBA00023014"/>
    </source>
</evidence>
<dbReference type="InterPro" id="IPR001094">
    <property type="entry name" value="Flavdoxin-like"/>
</dbReference>
<dbReference type="Pfam" id="PF08608">
    <property type="entry name" value="Wyosine_form"/>
    <property type="match status" value="1"/>
</dbReference>
<reference evidence="23 24" key="1">
    <citation type="submission" date="2019-09" db="EMBL/GenBank/DDBJ databases">
        <title>Bird 10,000 Genomes (B10K) Project - Family phase.</title>
        <authorList>
            <person name="Zhang G."/>
        </authorList>
    </citation>
    <scope>NUCLEOTIDE SEQUENCE [LARGE SCALE GENOMIC DNA]</scope>
    <source>
        <strain evidence="23">B10K-DU-029-24</strain>
        <tissue evidence="23">Muscle</tissue>
    </source>
</reference>
<dbReference type="FunFam" id="3.20.20.70:FF:000196">
    <property type="entry name" value="S-adenosyl-L-methionine-dependent tRNA 4-demethylwyosine synthase"/>
    <property type="match status" value="1"/>
</dbReference>
<dbReference type="InterPro" id="IPR008254">
    <property type="entry name" value="Flavodoxin/NO_synth"/>
</dbReference>
<keyword evidence="13" id="KW-0456">Lyase</keyword>
<feature type="compositionally biased region" description="Basic and acidic residues" evidence="19">
    <location>
        <begin position="276"/>
        <end position="288"/>
    </location>
</feature>
<dbReference type="SUPFAM" id="SSF102114">
    <property type="entry name" value="Radical SAM enzymes"/>
    <property type="match status" value="1"/>
</dbReference>
<dbReference type="GO" id="GO:0046872">
    <property type="term" value="F:metal ion binding"/>
    <property type="evidence" value="ECO:0007669"/>
    <property type="project" value="UniProtKB-KW"/>
</dbReference>
<evidence type="ECO:0000256" key="17">
    <source>
        <dbReference type="ARBA" id="ARBA00081169"/>
    </source>
</evidence>
<comment type="similarity">
    <text evidence="3">Belongs to the TYW1 family.</text>
</comment>
<dbReference type="GO" id="GO:0102521">
    <property type="term" value="F:tRNA-4-demethylwyosine synthase activity"/>
    <property type="evidence" value="ECO:0007669"/>
    <property type="project" value="UniProtKB-EC"/>
</dbReference>
<dbReference type="GO" id="GO:0031591">
    <property type="term" value="P:wybutosine biosynthetic process"/>
    <property type="evidence" value="ECO:0007669"/>
    <property type="project" value="TreeGrafter"/>
</dbReference>
<keyword evidence="24" id="KW-1185">Reference proteome</keyword>
<comment type="cofactor">
    <cofactor evidence="1">
        <name>[4Fe-4S] cluster</name>
        <dbReference type="ChEBI" id="CHEBI:49883"/>
    </cofactor>
</comment>
<comment type="catalytic activity">
    <reaction evidence="15">
        <text>N(1)-methylguanosine(37) in tRNA(Phe) + pyruvate + S-adenosyl-L-methionine = 4-demethylwyosine(37) in tRNA(Phe) + 5'-deoxyadenosine + L-methionine + CO2 + H2O</text>
        <dbReference type="Rhea" id="RHEA:36347"/>
        <dbReference type="Rhea" id="RHEA-COMP:10164"/>
        <dbReference type="Rhea" id="RHEA-COMP:10165"/>
        <dbReference type="ChEBI" id="CHEBI:15361"/>
        <dbReference type="ChEBI" id="CHEBI:15377"/>
        <dbReference type="ChEBI" id="CHEBI:16526"/>
        <dbReference type="ChEBI" id="CHEBI:17319"/>
        <dbReference type="ChEBI" id="CHEBI:57844"/>
        <dbReference type="ChEBI" id="CHEBI:59789"/>
        <dbReference type="ChEBI" id="CHEBI:64315"/>
        <dbReference type="ChEBI" id="CHEBI:73542"/>
        <dbReference type="EC" id="4.1.3.44"/>
    </reaction>
</comment>
<dbReference type="GO" id="GO:0051539">
    <property type="term" value="F:4 iron, 4 sulfur cluster binding"/>
    <property type="evidence" value="ECO:0007669"/>
    <property type="project" value="UniProtKB-KW"/>
</dbReference>
<dbReference type="InterPro" id="IPR007197">
    <property type="entry name" value="rSAM"/>
</dbReference>
<dbReference type="InterPro" id="IPR013785">
    <property type="entry name" value="Aldolase_TIM"/>
</dbReference>
<feature type="non-terminal residue" evidence="23">
    <location>
        <position position="742"/>
    </location>
</feature>